<name>A0A6H0XT24_9PEZI</name>
<evidence type="ECO:0008006" key="3">
    <source>
        <dbReference type="Google" id="ProtNLM"/>
    </source>
</evidence>
<gene>
    <name evidence="1" type="ORF">AMS68_003312</name>
</gene>
<dbReference type="AlphaFoldDB" id="A0A6H0XT24"/>
<dbReference type="PANTHER" id="PTHR37948">
    <property type="entry name" value="ZGC:113208"/>
    <property type="match status" value="1"/>
</dbReference>
<evidence type="ECO:0000313" key="1">
    <source>
        <dbReference type="EMBL" id="QIW97794.1"/>
    </source>
</evidence>
<dbReference type="OrthoDB" id="4850at2759"/>
<dbReference type="Proteomes" id="UP000503462">
    <property type="component" value="Chromosome 2"/>
</dbReference>
<organism evidence="1 2">
    <name type="scientific">Peltaster fructicola</name>
    <dbReference type="NCBI Taxonomy" id="286661"/>
    <lineage>
        <taxon>Eukaryota</taxon>
        <taxon>Fungi</taxon>
        <taxon>Dikarya</taxon>
        <taxon>Ascomycota</taxon>
        <taxon>Pezizomycotina</taxon>
        <taxon>Dothideomycetes</taxon>
        <taxon>Dothideomycetes incertae sedis</taxon>
        <taxon>Peltaster</taxon>
    </lineage>
</organism>
<dbReference type="EMBL" id="CP051140">
    <property type="protein sequence ID" value="QIW97794.1"/>
    <property type="molecule type" value="Genomic_DNA"/>
</dbReference>
<protein>
    <recommendedName>
        <fullName evidence="3">Vegetatible incompatibility protein HET-E-1</fullName>
    </recommendedName>
</protein>
<reference evidence="1 2" key="1">
    <citation type="journal article" date="2016" name="Sci. Rep.">
        <title>Peltaster fructicola genome reveals evolution from an invasive phytopathogen to an ectophytic parasite.</title>
        <authorList>
            <person name="Xu C."/>
            <person name="Chen H."/>
            <person name="Gleason M.L."/>
            <person name="Xu J.R."/>
            <person name="Liu H."/>
            <person name="Zhang R."/>
            <person name="Sun G."/>
        </authorList>
    </citation>
    <scope>NUCLEOTIDE SEQUENCE [LARGE SCALE GENOMIC DNA]</scope>
    <source>
        <strain evidence="1 2">LNHT1506</strain>
    </source>
</reference>
<accession>A0A6H0XT24</accession>
<keyword evidence="2" id="KW-1185">Reference proteome</keyword>
<sequence>MNDYESRRQERIARNKALLAELDVKPLVARSNNAHHVDGRPTAKRRKIVKDSAPLRTSSRIAAAPTKPNYQDEPSIKAIPLPRSTKKVASVKQLGSIIKEADEPLVPVKDVDEIQAGWTAWTAVAEEPVRTADGKFHFGDYPDFTPNKSPEEMLREGCFGGQYYRPVRSRKLGIVIQNDWTELPSSWIEGLNAETHLINLEYDTDINKFKVACGQSIEEWEAAGWISHEHDVRGWFQWYTRFYRGRRCDDDDRQVSRWKKCVGETGRWRRMLLKKYLQLGVRDVFDDGADEDAPEVSPVMHQTCHHWAYEVRQGDLDDAWAGR</sequence>
<proteinExistence type="predicted"/>
<dbReference type="PANTHER" id="PTHR37948:SF1">
    <property type="entry name" value="BLL5189 PROTEIN"/>
    <property type="match status" value="1"/>
</dbReference>
<evidence type="ECO:0000313" key="2">
    <source>
        <dbReference type="Proteomes" id="UP000503462"/>
    </source>
</evidence>